<dbReference type="RefSeq" id="WP_244323816.1">
    <property type="nucleotide sequence ID" value="NZ_CP028271.1"/>
</dbReference>
<evidence type="ECO:0000313" key="2">
    <source>
        <dbReference type="Proteomes" id="UP000464053"/>
    </source>
</evidence>
<dbReference type="InterPro" id="IPR018755">
    <property type="entry name" value="Phage_Mu_Gp48"/>
</dbReference>
<accession>A0A6P1PZT0</accession>
<gene>
    <name evidence="1" type="ORF">C7M51_01972</name>
</gene>
<evidence type="ECO:0000313" key="1">
    <source>
        <dbReference type="EMBL" id="QHM71681.1"/>
    </source>
</evidence>
<dbReference type="AlphaFoldDB" id="A0A6P1PZT0"/>
<organism evidence="1 2">
    <name type="scientific">Mixta intestinalis</name>
    <dbReference type="NCBI Taxonomy" id="1615494"/>
    <lineage>
        <taxon>Bacteria</taxon>
        <taxon>Pseudomonadati</taxon>
        <taxon>Pseudomonadota</taxon>
        <taxon>Gammaproteobacteria</taxon>
        <taxon>Enterobacterales</taxon>
        <taxon>Erwiniaceae</taxon>
        <taxon>Mixta</taxon>
    </lineage>
</organism>
<dbReference type="KEGG" id="mint:C7M51_01972"/>
<reference evidence="1 2" key="1">
    <citation type="submission" date="2018-03" db="EMBL/GenBank/DDBJ databases">
        <title>Pantoea intestinalis SRCM103226 isolated form the mealworm.</title>
        <authorList>
            <person name="Jeong D.-Y."/>
            <person name="Kim J.W."/>
        </authorList>
    </citation>
    <scope>NUCLEOTIDE SEQUENCE [LARGE SCALE GENOMIC DNA]</scope>
    <source>
        <strain evidence="1 2">SRCM103226</strain>
    </source>
</reference>
<dbReference type="Proteomes" id="UP000464053">
    <property type="component" value="Chromosome"/>
</dbReference>
<name>A0A6P1PZT0_9GAMM</name>
<dbReference type="EMBL" id="CP028271">
    <property type="protein sequence ID" value="QHM71681.1"/>
    <property type="molecule type" value="Genomic_DNA"/>
</dbReference>
<dbReference type="Pfam" id="PF10076">
    <property type="entry name" value="Phage_Mu_Gp48"/>
    <property type="match status" value="1"/>
</dbReference>
<proteinExistence type="predicted"/>
<evidence type="ECO:0008006" key="3">
    <source>
        <dbReference type="Google" id="ProtNLM"/>
    </source>
</evidence>
<protein>
    <recommendedName>
        <fullName evidence="3">Phage tail protein</fullName>
    </recommendedName>
</protein>
<sequence>MAVDNDMQIDERDQAEYLTPYQTAFLQLLPVGRAWNKAPSSRLAALAGALSDSLKTADSVATRMLDERFPITSTLLLEDWERFLGLPDCTSETGTINTRQLAADNKLKMVGSLCRPFYEDLAAQYGYDVELTDSDEGQYTTNVNVKNGVSYRNATVLDNCLTPLRVYDSGALECLLEKYKPAHQIYKFIYPDEE</sequence>
<keyword evidence="2" id="KW-1185">Reference proteome</keyword>